<dbReference type="AlphaFoldDB" id="A0AAX4H886"/>
<organism evidence="2 3">
    <name type="scientific">Australozyma saopauloensis</name>
    <dbReference type="NCBI Taxonomy" id="291208"/>
    <lineage>
        <taxon>Eukaryota</taxon>
        <taxon>Fungi</taxon>
        <taxon>Dikarya</taxon>
        <taxon>Ascomycota</taxon>
        <taxon>Saccharomycotina</taxon>
        <taxon>Pichiomycetes</taxon>
        <taxon>Metschnikowiaceae</taxon>
        <taxon>Australozyma</taxon>
    </lineage>
</organism>
<feature type="region of interest" description="Disordered" evidence="1">
    <location>
        <begin position="127"/>
        <end position="155"/>
    </location>
</feature>
<sequence length="324" mass="36328">MAEHKAKYPIKSEDITQKILDIEIREATRETLIKSCLIKAFELATNNRLKKSKLSHLSTSPHKDWSNASQEQTLKKLNEFERRVFVLKLELATKEHAHEAKLDQLNNIIDKLQSRIDELEASKKKESQISSLKTMHSPRARFTPQAGPTRSSQAEKRMPAISHSPFAGDTSSKSLFVGSDLARIASKATLKLSKDREARPETNLFSPNNSSAESTPLKSVRKLDLNVSSTSILGSSEVEDTFQTANGTFGDGAEKKKKRRIKLLSSQASKVLVSDDLNPEEDVNSLDYYLDANFQDETHQATTAKRTLEDGQEPAPKKRHVFKI</sequence>
<keyword evidence="3" id="KW-1185">Reference proteome</keyword>
<proteinExistence type="predicted"/>
<name>A0AAX4H886_9ASCO</name>
<evidence type="ECO:0000313" key="2">
    <source>
        <dbReference type="EMBL" id="WPK24631.1"/>
    </source>
</evidence>
<feature type="region of interest" description="Disordered" evidence="1">
    <location>
        <begin position="193"/>
        <end position="217"/>
    </location>
</feature>
<dbReference type="Proteomes" id="UP001338582">
    <property type="component" value="Chromosome 2"/>
</dbReference>
<protein>
    <recommendedName>
        <fullName evidence="4">Shugoshin N-terminal coiled-coil domain-containing protein</fullName>
    </recommendedName>
</protein>
<accession>A0AAX4H886</accession>
<dbReference type="GeneID" id="88172976"/>
<gene>
    <name evidence="2" type="ORF">PUMCH_001911</name>
</gene>
<dbReference type="EMBL" id="CP138895">
    <property type="protein sequence ID" value="WPK24631.1"/>
    <property type="molecule type" value="Genomic_DNA"/>
</dbReference>
<dbReference type="KEGG" id="asau:88172976"/>
<evidence type="ECO:0000256" key="1">
    <source>
        <dbReference type="SAM" id="MobiDB-lite"/>
    </source>
</evidence>
<feature type="region of interest" description="Disordered" evidence="1">
    <location>
        <begin position="301"/>
        <end position="324"/>
    </location>
</feature>
<evidence type="ECO:0008006" key="4">
    <source>
        <dbReference type="Google" id="ProtNLM"/>
    </source>
</evidence>
<feature type="compositionally biased region" description="Polar residues" evidence="1">
    <location>
        <begin position="203"/>
        <end position="217"/>
    </location>
</feature>
<reference evidence="2 3" key="1">
    <citation type="submission" date="2023-10" db="EMBL/GenBank/DDBJ databases">
        <title>Draft Genome Sequence of Candida saopaulonensis from a very Premature Infant with Sepsis.</title>
        <authorList>
            <person name="Ning Y."/>
            <person name="Dai R."/>
            <person name="Xiao M."/>
            <person name="Xu Y."/>
            <person name="Yan Q."/>
            <person name="Zhang L."/>
        </authorList>
    </citation>
    <scope>NUCLEOTIDE SEQUENCE [LARGE SCALE GENOMIC DNA]</scope>
    <source>
        <strain evidence="2 3">19XY460</strain>
    </source>
</reference>
<evidence type="ECO:0000313" key="3">
    <source>
        <dbReference type="Proteomes" id="UP001338582"/>
    </source>
</evidence>
<dbReference type="RefSeq" id="XP_062877014.1">
    <property type="nucleotide sequence ID" value="XM_063020944.1"/>
</dbReference>